<feature type="signal peptide" evidence="1">
    <location>
        <begin position="1"/>
        <end position="27"/>
    </location>
</feature>
<dbReference type="OrthoDB" id="3294255at2"/>
<sequence>MYRAGLRMSVVLVPVLLCSLAAGPAVAASVTASTATSVASTQEAQYRVMARRLKDLDPRWEVRSAARTAYISDKVDAATKFFSTGGGYMEARSRATASATRNNLLISRAIATSSPTVSPIVHLTATRAQYGTLDEKDRYVRTGLPEAKKLDAANSPVEQAKVQAQLDRDYVTSLAAHASGAWVRAAAQRAVQLGTDNDIAEFFKYAWASAAACDLQAFRLELDEQEATYRHELERLLVLARDAQTAYEQAADAAKVKAAEEARLAWNNAADVAASTQATWAANQELAASQAQAWKVVYDFALKATTEQDWASIAERATGTSTSWTGEVTWAQEQAKVWTELERTIRASATAIPVTTPDAQG</sequence>
<evidence type="ECO:0000256" key="1">
    <source>
        <dbReference type="SAM" id="SignalP"/>
    </source>
</evidence>
<evidence type="ECO:0000313" key="3">
    <source>
        <dbReference type="Proteomes" id="UP000007882"/>
    </source>
</evidence>
<accession>I0GY22</accession>
<dbReference type="EMBL" id="AP012319">
    <property type="protein sequence ID" value="BAL85659.1"/>
    <property type="molecule type" value="Genomic_DNA"/>
</dbReference>
<dbReference type="Proteomes" id="UP000007882">
    <property type="component" value="Chromosome"/>
</dbReference>
<proteinExistence type="predicted"/>
<evidence type="ECO:0000313" key="2">
    <source>
        <dbReference type="EMBL" id="BAL85659.1"/>
    </source>
</evidence>
<keyword evidence="1" id="KW-0732">Signal</keyword>
<dbReference type="Pfam" id="PF03752">
    <property type="entry name" value="ALF"/>
    <property type="match status" value="1"/>
</dbReference>
<dbReference type="InterPro" id="IPR005506">
    <property type="entry name" value="DUF312_ALF"/>
</dbReference>
<dbReference type="HOGENOM" id="CLU_749900_0_0_11"/>
<gene>
    <name evidence="2" type="ordered locus">AMIS_4390</name>
</gene>
<keyword evidence="3" id="KW-1185">Reference proteome</keyword>
<organism evidence="2 3">
    <name type="scientific">Actinoplanes missouriensis (strain ATCC 14538 / DSM 43046 / CBS 188.64 / JCM 3121 / NBRC 102363 / NCIMB 12654 / NRRL B-3342 / UNCC 431)</name>
    <dbReference type="NCBI Taxonomy" id="512565"/>
    <lineage>
        <taxon>Bacteria</taxon>
        <taxon>Bacillati</taxon>
        <taxon>Actinomycetota</taxon>
        <taxon>Actinomycetes</taxon>
        <taxon>Micromonosporales</taxon>
        <taxon>Micromonosporaceae</taxon>
        <taxon>Actinoplanes</taxon>
    </lineage>
</organism>
<name>I0GY22_ACTM4</name>
<dbReference type="PATRIC" id="fig|512565.3.peg.444"/>
<feature type="chain" id="PRO_5003627174" evidence="1">
    <location>
        <begin position="28"/>
        <end position="361"/>
    </location>
</feature>
<dbReference type="KEGG" id="ams:AMIS_4390"/>
<dbReference type="eggNOG" id="ENOG5033YZQ">
    <property type="taxonomic scope" value="Bacteria"/>
</dbReference>
<reference evidence="2 3" key="1">
    <citation type="submission" date="2012-02" db="EMBL/GenBank/DDBJ databases">
        <title>Complete genome sequence of Actinoplanes missouriensis 431 (= NBRC 102363).</title>
        <authorList>
            <person name="Ohnishi Y."/>
            <person name="Ishikawa J."/>
            <person name="Sekine M."/>
            <person name="Hosoyama A."/>
            <person name="Harada T."/>
            <person name="Narita H."/>
            <person name="Hata T."/>
            <person name="Konno Y."/>
            <person name="Tutikane K."/>
            <person name="Fujita N."/>
            <person name="Horinouchi S."/>
            <person name="Hayakawa M."/>
        </authorList>
    </citation>
    <scope>NUCLEOTIDE SEQUENCE [LARGE SCALE GENOMIC DNA]</scope>
    <source>
        <strain evidence="3">ATCC 14538 / DSM 43046 / CBS 188.64 / JCM 3121 / NBRC 102363 / NCIMB 12654 / NRRL B-3342 / UNCC 431</strain>
    </source>
</reference>
<protein>
    <submittedName>
        <fullName evidence="2">Uncharacterized protein</fullName>
    </submittedName>
</protein>
<dbReference type="AlphaFoldDB" id="I0GY22"/>